<accession>A0A0K2UTC7</accession>
<dbReference type="AlphaFoldDB" id="A0A0K2UTC7"/>
<sequence length="44" mass="5372">MVRSCLEKDSRLYMFGNCNNNRIFQMNYVQVKRSLIFFLKHILT</sequence>
<evidence type="ECO:0000313" key="1">
    <source>
        <dbReference type="EMBL" id="CDW41524.1"/>
    </source>
</evidence>
<proteinExistence type="predicted"/>
<protein>
    <submittedName>
        <fullName evidence="1">Uncharacterized protein</fullName>
    </submittedName>
</protein>
<reference evidence="1" key="1">
    <citation type="submission" date="2014-05" db="EMBL/GenBank/DDBJ databases">
        <authorList>
            <person name="Chronopoulou M."/>
        </authorList>
    </citation>
    <scope>NUCLEOTIDE SEQUENCE</scope>
    <source>
        <tissue evidence="1">Whole organism</tissue>
    </source>
</reference>
<organism evidence="1">
    <name type="scientific">Lepeophtheirus salmonis</name>
    <name type="common">Salmon louse</name>
    <name type="synonym">Caligus salmonis</name>
    <dbReference type="NCBI Taxonomy" id="72036"/>
    <lineage>
        <taxon>Eukaryota</taxon>
        <taxon>Metazoa</taxon>
        <taxon>Ecdysozoa</taxon>
        <taxon>Arthropoda</taxon>
        <taxon>Crustacea</taxon>
        <taxon>Multicrustacea</taxon>
        <taxon>Hexanauplia</taxon>
        <taxon>Copepoda</taxon>
        <taxon>Siphonostomatoida</taxon>
        <taxon>Caligidae</taxon>
        <taxon>Lepeophtheirus</taxon>
    </lineage>
</organism>
<name>A0A0K2UTC7_LEPSM</name>
<dbReference type="EMBL" id="HACA01024163">
    <property type="protein sequence ID" value="CDW41524.1"/>
    <property type="molecule type" value="Transcribed_RNA"/>
</dbReference>